<gene>
    <name evidence="2" type="primary">enhB_1</name>
    <name evidence="2" type="ORF">Ljor_0933</name>
</gene>
<comment type="caution">
    <text evidence="2">The sequence shown here is derived from an EMBL/GenBank/DDBJ whole genome shotgun (WGS) entry which is preliminary data.</text>
</comment>
<keyword evidence="1" id="KW-0732">Signal</keyword>
<dbReference type="OrthoDB" id="5644080at2"/>
<accession>A0A0W0V919</accession>
<evidence type="ECO:0000256" key="1">
    <source>
        <dbReference type="SAM" id="SignalP"/>
    </source>
</evidence>
<dbReference type="STRING" id="456.Ljor_0933"/>
<evidence type="ECO:0000313" key="2">
    <source>
        <dbReference type="EMBL" id="KTD16627.1"/>
    </source>
</evidence>
<feature type="signal peptide" evidence="1">
    <location>
        <begin position="1"/>
        <end position="26"/>
    </location>
</feature>
<proteinExistence type="predicted"/>
<dbReference type="RefSeq" id="WP_058470467.1">
    <property type="nucleotide sequence ID" value="NZ_CAAAIC010000002.1"/>
</dbReference>
<keyword evidence="3" id="KW-1185">Reference proteome</keyword>
<sequence length="186" mass="20787">MKTKTQLKKSLLLLSALCVVMGAAEAKKSTADKDPQAVKEADNMKNPIGCYDTGYQFDLKTLHLLPSMAGKRQSLYFIFNALNQPVNLFQMRDGESSRSLYLNHSINARQWAGLSTTEKKVKFICTVPEAKNPYGKIVDCAESLKVCEYTNVRYGLNNRGNFWIVNSNDKNGAIRDVVHYGVIPGM</sequence>
<protein>
    <submittedName>
        <fullName evidence="2">Enhanced entry protein EnhB</fullName>
    </submittedName>
</protein>
<dbReference type="PATRIC" id="fig|456.5.peg.991"/>
<reference evidence="2 3" key="1">
    <citation type="submission" date="2015-11" db="EMBL/GenBank/DDBJ databases">
        <title>Genomic analysis of 38 Legionella species identifies large and diverse effector repertoires.</title>
        <authorList>
            <person name="Burstein D."/>
            <person name="Amaro F."/>
            <person name="Zusman T."/>
            <person name="Lifshitz Z."/>
            <person name="Cohen O."/>
            <person name="Gilbert J.A."/>
            <person name="Pupko T."/>
            <person name="Shuman H.A."/>
            <person name="Segal G."/>
        </authorList>
    </citation>
    <scope>NUCLEOTIDE SEQUENCE [LARGE SCALE GENOMIC DNA]</scope>
    <source>
        <strain evidence="2 3">BL-540</strain>
    </source>
</reference>
<dbReference type="Proteomes" id="UP000055035">
    <property type="component" value="Unassembled WGS sequence"/>
</dbReference>
<dbReference type="AlphaFoldDB" id="A0A0W0V919"/>
<organism evidence="2 3">
    <name type="scientific">Legionella jordanis</name>
    <dbReference type="NCBI Taxonomy" id="456"/>
    <lineage>
        <taxon>Bacteria</taxon>
        <taxon>Pseudomonadati</taxon>
        <taxon>Pseudomonadota</taxon>
        <taxon>Gammaproteobacteria</taxon>
        <taxon>Legionellales</taxon>
        <taxon>Legionellaceae</taxon>
        <taxon>Legionella</taxon>
    </lineage>
</organism>
<dbReference type="EMBL" id="LNYJ01000011">
    <property type="protein sequence ID" value="KTD16627.1"/>
    <property type="molecule type" value="Genomic_DNA"/>
</dbReference>
<evidence type="ECO:0000313" key="3">
    <source>
        <dbReference type="Proteomes" id="UP000055035"/>
    </source>
</evidence>
<name>A0A0W0V919_9GAMM</name>
<feature type="chain" id="PRO_5006914560" evidence="1">
    <location>
        <begin position="27"/>
        <end position="186"/>
    </location>
</feature>